<keyword evidence="2" id="KW-1185">Reference proteome</keyword>
<reference evidence="1 2" key="1">
    <citation type="submission" date="2020-08" db="EMBL/GenBank/DDBJ databases">
        <title>Plant Genome Project.</title>
        <authorList>
            <person name="Zhang R.-G."/>
        </authorList>
    </citation>
    <scope>NUCLEOTIDE SEQUENCE [LARGE SCALE GENOMIC DNA]</scope>
    <source>
        <tissue evidence="1">Rhizome</tissue>
    </source>
</reference>
<evidence type="ECO:0000313" key="1">
    <source>
        <dbReference type="EMBL" id="KAG6509558.1"/>
    </source>
</evidence>
<dbReference type="Proteomes" id="UP000734854">
    <property type="component" value="Unassembled WGS sequence"/>
</dbReference>
<gene>
    <name evidence="1" type="ORF">ZIOFF_027558</name>
</gene>
<name>A0A8J5GQL1_ZINOF</name>
<dbReference type="AlphaFoldDB" id="A0A8J5GQL1"/>
<protein>
    <submittedName>
        <fullName evidence="1">Uncharacterized protein</fullName>
    </submittedName>
</protein>
<accession>A0A8J5GQL1</accession>
<dbReference type="EMBL" id="JACMSC010000008">
    <property type="protein sequence ID" value="KAG6509558.1"/>
    <property type="molecule type" value="Genomic_DNA"/>
</dbReference>
<proteinExistence type="predicted"/>
<organism evidence="1 2">
    <name type="scientific">Zingiber officinale</name>
    <name type="common">Ginger</name>
    <name type="synonym">Amomum zingiber</name>
    <dbReference type="NCBI Taxonomy" id="94328"/>
    <lineage>
        <taxon>Eukaryota</taxon>
        <taxon>Viridiplantae</taxon>
        <taxon>Streptophyta</taxon>
        <taxon>Embryophyta</taxon>
        <taxon>Tracheophyta</taxon>
        <taxon>Spermatophyta</taxon>
        <taxon>Magnoliopsida</taxon>
        <taxon>Liliopsida</taxon>
        <taxon>Zingiberales</taxon>
        <taxon>Zingiberaceae</taxon>
        <taxon>Zingiber</taxon>
    </lineage>
</organism>
<evidence type="ECO:0000313" key="2">
    <source>
        <dbReference type="Proteomes" id="UP000734854"/>
    </source>
</evidence>
<sequence>MKRVIKAEFARKQRRRAISEVFHLPPLIIAGAPSTTLGFRDFPSLSTPSSSDVPSSSPVHRNLETKQRNACDLATSSKTLRLPPELPLSPLKGVSARELDCQLPSCCKICFPMWTMSPHCYGNGIIPFRQLSWKKLKQMRMHLTKLSSIMQERNQKMLSSGKGVVNVHKLLIRHMH</sequence>
<comment type="caution">
    <text evidence="1">The sequence shown here is derived from an EMBL/GenBank/DDBJ whole genome shotgun (WGS) entry which is preliminary data.</text>
</comment>